<evidence type="ECO:0000259" key="10">
    <source>
        <dbReference type="PROSITE" id="PS50052"/>
    </source>
</evidence>
<evidence type="ECO:0000256" key="4">
    <source>
        <dbReference type="ARBA" id="ARBA00022679"/>
    </source>
</evidence>
<dbReference type="Gene3D" id="3.30.63.10">
    <property type="entry name" value="Guanylate Kinase phosphate binding domain"/>
    <property type="match status" value="1"/>
</dbReference>
<name>A0A8J6PEU2_9FLAO</name>
<dbReference type="CDD" id="cd00071">
    <property type="entry name" value="GMPK"/>
    <property type="match status" value="1"/>
</dbReference>
<evidence type="ECO:0000256" key="3">
    <source>
        <dbReference type="ARBA" id="ARBA00016296"/>
    </source>
</evidence>
<evidence type="ECO:0000256" key="2">
    <source>
        <dbReference type="ARBA" id="ARBA00012961"/>
    </source>
</evidence>
<dbReference type="PANTHER" id="PTHR23117:SF13">
    <property type="entry name" value="GUANYLATE KINASE"/>
    <property type="match status" value="1"/>
</dbReference>
<keyword evidence="4 9" id="KW-0808">Transferase</keyword>
<accession>A0A8J6PEU2</accession>
<dbReference type="EC" id="2.7.4.8" evidence="2 9"/>
<dbReference type="GO" id="GO:0004385">
    <property type="term" value="F:GMP kinase activity"/>
    <property type="evidence" value="ECO:0007669"/>
    <property type="project" value="UniProtKB-UniRule"/>
</dbReference>
<evidence type="ECO:0000313" key="11">
    <source>
        <dbReference type="EMBL" id="MBC9812905.1"/>
    </source>
</evidence>
<dbReference type="SMART" id="SM00072">
    <property type="entry name" value="GuKc"/>
    <property type="match status" value="1"/>
</dbReference>
<keyword evidence="9" id="KW-0963">Cytoplasm</keyword>
<dbReference type="AlphaFoldDB" id="A0A8J6PEU2"/>
<comment type="caution">
    <text evidence="11">The sequence shown here is derived from an EMBL/GenBank/DDBJ whole genome shotgun (WGS) entry which is preliminary data.</text>
</comment>
<dbReference type="InterPro" id="IPR017665">
    <property type="entry name" value="Guanylate_kinase"/>
</dbReference>
<dbReference type="GO" id="GO:0005524">
    <property type="term" value="F:ATP binding"/>
    <property type="evidence" value="ECO:0007669"/>
    <property type="project" value="UniProtKB-UniRule"/>
</dbReference>
<dbReference type="PROSITE" id="PS50052">
    <property type="entry name" value="GUANYLATE_KINASE_2"/>
    <property type="match status" value="1"/>
</dbReference>
<dbReference type="EMBL" id="JACVEL010000006">
    <property type="protein sequence ID" value="MBC9812905.1"/>
    <property type="molecule type" value="Genomic_DNA"/>
</dbReference>
<evidence type="ECO:0000256" key="6">
    <source>
        <dbReference type="ARBA" id="ARBA00022777"/>
    </source>
</evidence>
<keyword evidence="12" id="KW-1185">Reference proteome</keyword>
<evidence type="ECO:0000256" key="7">
    <source>
        <dbReference type="ARBA" id="ARBA00022840"/>
    </source>
</evidence>
<dbReference type="HAMAP" id="MF_00328">
    <property type="entry name" value="Guanylate_kinase"/>
    <property type="match status" value="1"/>
</dbReference>
<keyword evidence="6 9" id="KW-0418">Kinase</keyword>
<keyword evidence="7 9" id="KW-0067">ATP-binding</keyword>
<dbReference type="NCBIfam" id="TIGR03263">
    <property type="entry name" value="guanyl_kin"/>
    <property type="match status" value="1"/>
</dbReference>
<proteinExistence type="inferred from homology"/>
<dbReference type="GO" id="GO:0005829">
    <property type="term" value="C:cytosol"/>
    <property type="evidence" value="ECO:0007669"/>
    <property type="project" value="TreeGrafter"/>
</dbReference>
<gene>
    <name evidence="9 11" type="primary">gmk</name>
    <name evidence="11" type="ORF">H9Y05_10525</name>
</gene>
<dbReference type="InterPro" id="IPR008144">
    <property type="entry name" value="Guanylate_kin-like_dom"/>
</dbReference>
<reference evidence="11" key="1">
    <citation type="submission" date="2020-09" db="EMBL/GenBank/DDBJ databases">
        <title>Taishania pollutisoli gen. nov., sp. nov., Isolated from Tetrabromobisphenol A-Contaminated Soil.</title>
        <authorList>
            <person name="Chen Q."/>
        </authorList>
    </citation>
    <scope>NUCLEOTIDE SEQUENCE</scope>
    <source>
        <strain evidence="11">CZZ-1</strain>
    </source>
</reference>
<sequence>MTELKHTGKCVIFSAPSGAGKTTIVHHLLTHLKELEFSISACSRAPRHNETDGKDYYFIGVEGFRKKIEEGAFVEWEEVYTDNYYGTLVSELERIWKNGHVVIFDVDVVGGLNLKKKLGKHALAVFVQPPTVADLEKRLRHRSTETEEKIQTRLAKAKLELSHADQFDVILLNDHLETACEEAKQLVKKFIHA</sequence>
<comment type="subcellular location">
    <subcellularLocation>
        <location evidence="9">Cytoplasm</location>
    </subcellularLocation>
</comment>
<evidence type="ECO:0000313" key="12">
    <source>
        <dbReference type="Proteomes" id="UP000652681"/>
    </source>
</evidence>
<organism evidence="11 12">
    <name type="scientific">Taishania pollutisoli</name>
    <dbReference type="NCBI Taxonomy" id="2766479"/>
    <lineage>
        <taxon>Bacteria</taxon>
        <taxon>Pseudomonadati</taxon>
        <taxon>Bacteroidota</taxon>
        <taxon>Flavobacteriia</taxon>
        <taxon>Flavobacteriales</taxon>
        <taxon>Crocinitomicaceae</taxon>
        <taxon>Taishania</taxon>
    </lineage>
</organism>
<evidence type="ECO:0000256" key="9">
    <source>
        <dbReference type="HAMAP-Rule" id="MF_00328"/>
    </source>
</evidence>
<dbReference type="InterPro" id="IPR008145">
    <property type="entry name" value="GK/Ca_channel_bsu"/>
</dbReference>
<feature type="binding site" evidence="9">
    <location>
        <begin position="15"/>
        <end position="22"/>
    </location>
    <ligand>
        <name>ATP</name>
        <dbReference type="ChEBI" id="CHEBI:30616"/>
    </ligand>
</feature>
<keyword evidence="5 9" id="KW-0547">Nucleotide-binding</keyword>
<evidence type="ECO:0000256" key="8">
    <source>
        <dbReference type="ARBA" id="ARBA00030128"/>
    </source>
</evidence>
<comment type="catalytic activity">
    <reaction evidence="9">
        <text>GMP + ATP = GDP + ADP</text>
        <dbReference type="Rhea" id="RHEA:20780"/>
        <dbReference type="ChEBI" id="CHEBI:30616"/>
        <dbReference type="ChEBI" id="CHEBI:58115"/>
        <dbReference type="ChEBI" id="CHEBI:58189"/>
        <dbReference type="ChEBI" id="CHEBI:456216"/>
        <dbReference type="EC" id="2.7.4.8"/>
    </reaction>
</comment>
<evidence type="ECO:0000256" key="1">
    <source>
        <dbReference type="ARBA" id="ARBA00005790"/>
    </source>
</evidence>
<dbReference type="SUPFAM" id="SSF52540">
    <property type="entry name" value="P-loop containing nucleoside triphosphate hydrolases"/>
    <property type="match status" value="1"/>
</dbReference>
<dbReference type="Gene3D" id="3.40.50.300">
    <property type="entry name" value="P-loop containing nucleotide triphosphate hydrolases"/>
    <property type="match status" value="1"/>
</dbReference>
<feature type="domain" description="Guanylate kinase-like" evidence="10">
    <location>
        <begin position="8"/>
        <end position="188"/>
    </location>
</feature>
<comment type="function">
    <text evidence="9">Essential for recycling GMP and indirectly, cGMP.</text>
</comment>
<dbReference type="RefSeq" id="WP_163492476.1">
    <property type="nucleotide sequence ID" value="NZ_JACVEL010000006.1"/>
</dbReference>
<dbReference type="Pfam" id="PF00625">
    <property type="entry name" value="Guanylate_kin"/>
    <property type="match status" value="1"/>
</dbReference>
<dbReference type="InterPro" id="IPR027417">
    <property type="entry name" value="P-loop_NTPase"/>
</dbReference>
<dbReference type="Proteomes" id="UP000652681">
    <property type="component" value="Unassembled WGS sequence"/>
</dbReference>
<evidence type="ECO:0000256" key="5">
    <source>
        <dbReference type="ARBA" id="ARBA00022741"/>
    </source>
</evidence>
<protein>
    <recommendedName>
        <fullName evidence="3 9">Guanylate kinase</fullName>
        <ecNumber evidence="2 9">2.7.4.8</ecNumber>
    </recommendedName>
    <alternativeName>
        <fullName evidence="8 9">GMP kinase</fullName>
    </alternativeName>
</protein>
<comment type="similarity">
    <text evidence="1 9">Belongs to the guanylate kinase family.</text>
</comment>
<dbReference type="PANTHER" id="PTHR23117">
    <property type="entry name" value="GUANYLATE KINASE-RELATED"/>
    <property type="match status" value="1"/>
</dbReference>